<gene>
    <name evidence="9" type="ORF">GFC01_00355</name>
</gene>
<feature type="transmembrane region" description="Helical" evidence="7">
    <location>
        <begin position="240"/>
        <end position="256"/>
    </location>
</feature>
<dbReference type="PIRSF" id="PIRSF006066">
    <property type="entry name" value="HI0050"/>
    <property type="match status" value="1"/>
</dbReference>
<dbReference type="PANTHER" id="PTHR33362:SF3">
    <property type="entry name" value="SIALIC ACID TRAP TRANSPORTER PERMEASE PROTEIN SIAT"/>
    <property type="match status" value="1"/>
</dbReference>
<feature type="transmembrane region" description="Helical" evidence="7">
    <location>
        <begin position="46"/>
        <end position="65"/>
    </location>
</feature>
<dbReference type="Pfam" id="PF06808">
    <property type="entry name" value="DctM"/>
    <property type="match status" value="1"/>
</dbReference>
<feature type="transmembrane region" description="Helical" evidence="7">
    <location>
        <begin position="134"/>
        <end position="160"/>
    </location>
</feature>
<evidence type="ECO:0000256" key="5">
    <source>
        <dbReference type="ARBA" id="ARBA00022989"/>
    </source>
</evidence>
<feature type="transmembrane region" description="Helical" evidence="7">
    <location>
        <begin position="268"/>
        <end position="293"/>
    </location>
</feature>
<dbReference type="InterPro" id="IPR010656">
    <property type="entry name" value="DctM"/>
</dbReference>
<organism evidence="9 10">
    <name type="scientific">Desulfofundulus thermobenzoicus</name>
    <dbReference type="NCBI Taxonomy" id="29376"/>
    <lineage>
        <taxon>Bacteria</taxon>
        <taxon>Bacillati</taxon>
        <taxon>Bacillota</taxon>
        <taxon>Clostridia</taxon>
        <taxon>Eubacteriales</taxon>
        <taxon>Peptococcaceae</taxon>
        <taxon>Desulfofundulus</taxon>
    </lineage>
</organism>
<dbReference type="PANTHER" id="PTHR33362">
    <property type="entry name" value="SIALIC ACID TRAP TRANSPORTER PERMEASE PROTEIN SIAT-RELATED"/>
    <property type="match status" value="1"/>
</dbReference>
<feature type="transmembrane region" description="Helical" evidence="7">
    <location>
        <begin position="77"/>
        <end position="96"/>
    </location>
</feature>
<dbReference type="EMBL" id="WHYR01000001">
    <property type="protein sequence ID" value="MQL50755.1"/>
    <property type="molecule type" value="Genomic_DNA"/>
</dbReference>
<keyword evidence="5 7" id="KW-1133">Transmembrane helix</keyword>
<dbReference type="GO" id="GO:0005886">
    <property type="term" value="C:plasma membrane"/>
    <property type="evidence" value="ECO:0007669"/>
    <property type="project" value="UniProtKB-SubCell"/>
</dbReference>
<evidence type="ECO:0000256" key="6">
    <source>
        <dbReference type="ARBA" id="ARBA00023136"/>
    </source>
</evidence>
<evidence type="ECO:0000259" key="8">
    <source>
        <dbReference type="Pfam" id="PF06808"/>
    </source>
</evidence>
<dbReference type="InterPro" id="IPR004681">
    <property type="entry name" value="TRAP_DctM"/>
</dbReference>
<keyword evidence="3" id="KW-0997">Cell inner membrane</keyword>
<evidence type="ECO:0000256" key="2">
    <source>
        <dbReference type="ARBA" id="ARBA00022475"/>
    </source>
</evidence>
<comment type="subcellular location">
    <subcellularLocation>
        <location evidence="1">Cell inner membrane</location>
        <topology evidence="1">Multi-pass membrane protein</topology>
    </subcellularLocation>
</comment>
<evidence type="ECO:0000256" key="4">
    <source>
        <dbReference type="ARBA" id="ARBA00022692"/>
    </source>
</evidence>
<dbReference type="RefSeq" id="WP_152944668.1">
    <property type="nucleotide sequence ID" value="NZ_WHYR01000001.1"/>
</dbReference>
<feature type="domain" description="TRAP C4-dicarboxylate transport system permease DctM subunit" evidence="8">
    <location>
        <begin position="8"/>
        <end position="416"/>
    </location>
</feature>
<evidence type="ECO:0000313" key="9">
    <source>
        <dbReference type="EMBL" id="MQL50755.1"/>
    </source>
</evidence>
<feature type="transmembrane region" description="Helical" evidence="7">
    <location>
        <begin position="212"/>
        <end position="234"/>
    </location>
</feature>
<name>A0A6N7ILB6_9FIRM</name>
<reference evidence="9 10" key="1">
    <citation type="submission" date="2019-10" db="EMBL/GenBank/DDBJ databases">
        <title>Comparative genomics of sulfur disproportionating microorganisms.</title>
        <authorList>
            <person name="Ward L.M."/>
            <person name="Bertran E."/>
            <person name="Johnston D."/>
        </authorList>
    </citation>
    <scope>NUCLEOTIDE SEQUENCE [LARGE SCALE GENOMIC DNA]</scope>
    <source>
        <strain evidence="9 10">DSM 14055</strain>
    </source>
</reference>
<feature type="transmembrane region" description="Helical" evidence="7">
    <location>
        <begin position="355"/>
        <end position="376"/>
    </location>
</feature>
<dbReference type="AlphaFoldDB" id="A0A6N7ILB6"/>
<evidence type="ECO:0000256" key="1">
    <source>
        <dbReference type="ARBA" id="ARBA00004429"/>
    </source>
</evidence>
<keyword evidence="10" id="KW-1185">Reference proteome</keyword>
<evidence type="ECO:0000256" key="7">
    <source>
        <dbReference type="SAM" id="Phobius"/>
    </source>
</evidence>
<sequence length="426" mass="45022">MIAWLVIPFMIALIGGVPIAFSLSLGTVLFLLATNKVSIDVLAQQMYQASASFPLMAIPLFLLAGDLMDRTGITTRLINFIKIIVGRVTGGLSQVMILSGTIFAGLSGSGAADTAALAKVLVPGMKREGYDVSYSAALAAATGVLGPIIPPSIVMIVYGAMMNVSIGAMFMAGIVPGLVIGLALMVTAYFISKKNKYPRSEEPFSWAQFFSGLKDASLALLMPFIILFGIRGGIFTPTEGGAVAVVYALLIGIFVYRSLRPKDLIESLLSSGVMAAVIMLIVAAASPFGWLLSLNQVPQQVAGLMLGITQNKYVILFLINVLLLIMGMLMETNAIILLLAPILAPIAIKAGVDPLHFAVLMVINLCVGLATPPVGINLFVAAPVAGISLEKISRAIWPFVLVEIAILLLVTYIPEITLFLPRALGM</sequence>
<keyword evidence="6 7" id="KW-0472">Membrane</keyword>
<feature type="transmembrane region" description="Helical" evidence="7">
    <location>
        <begin position="166"/>
        <end position="191"/>
    </location>
</feature>
<evidence type="ECO:0000313" key="10">
    <source>
        <dbReference type="Proteomes" id="UP000441717"/>
    </source>
</evidence>
<dbReference type="NCBIfam" id="TIGR00786">
    <property type="entry name" value="dctM"/>
    <property type="match status" value="1"/>
</dbReference>
<feature type="transmembrane region" description="Helical" evidence="7">
    <location>
        <begin position="396"/>
        <end position="420"/>
    </location>
</feature>
<keyword evidence="2" id="KW-1003">Cell membrane</keyword>
<dbReference type="Proteomes" id="UP000441717">
    <property type="component" value="Unassembled WGS sequence"/>
</dbReference>
<accession>A0A6N7ILB6</accession>
<proteinExistence type="predicted"/>
<comment type="caution">
    <text evidence="9">The sequence shown here is derived from an EMBL/GenBank/DDBJ whole genome shotgun (WGS) entry which is preliminary data.</text>
</comment>
<feature type="transmembrane region" description="Helical" evidence="7">
    <location>
        <begin position="313"/>
        <end position="343"/>
    </location>
</feature>
<dbReference type="OrthoDB" id="9772674at2"/>
<dbReference type="GO" id="GO:0022857">
    <property type="term" value="F:transmembrane transporter activity"/>
    <property type="evidence" value="ECO:0007669"/>
    <property type="project" value="TreeGrafter"/>
</dbReference>
<keyword evidence="4 7" id="KW-0812">Transmembrane</keyword>
<protein>
    <submittedName>
        <fullName evidence="9">TRAP transporter large permease subunit</fullName>
    </submittedName>
</protein>
<evidence type="ECO:0000256" key="3">
    <source>
        <dbReference type="ARBA" id="ARBA00022519"/>
    </source>
</evidence>